<feature type="non-terminal residue" evidence="2">
    <location>
        <position position="1335"/>
    </location>
</feature>
<sequence>MGRKFRDITPNLYSKSGDTSGSEITYYPNGRVKTTKDEEGNLKQYTYDVYGNVKNETAPNGSIYIYDYDNMNRVVKKSFKDNASASQVVLEEYSYEINYSNSNNNNALRVNKKAYIDSTNFTTSSLVYNYNKQIVQAINEDQTTTKTEYMKNGMKAYETDENNVNHYYNYDGLNRLVSEYKPVDNSTGEVLYSYSKYDYDNNGNKIKESVGRDLVKNNAVTTNLAIKESSYYKNGKLKAQWDNEARKSEYEYDGNGNVTKQTVYTDKNGGKKIITYANNYLNKPYKKSDQVVAGDIFGNAIDSTTVLSLDTTYNYDLNGNLIKQTSPDGHEISYVYDNLDRQISTTEKTLDETGTEVVSTTTKAYEWNGQTKETVDAKGNKTQYQYDAMGVQVAEINAKGDKTTYQHDLLGRITTKIAAKDVMIVPNIALDEISKYYGSKTGDANWNVKYDLNKDGLVDIFDIVMVSKKTPIQAAYPTQTKLIYNSRGLVIAEQKVVYPNNDATADITVTKAYKYDNKGNKIKELDALGYNAGTGTSVEEKINSGYGKEYQYNLSGKLVTENTAANKDKGLTFTHKYQYDGLLRMVKDTDANNNAITYDYNNAGKVTSKKLVSASGTKELARYEYDLLDNVTLAVDGNGNKTTTTYNSLNKPKQTILPGDSSILGDSIVYQYDKLGNQVFSQNSKGIISKNQRDPQGKVLITTNTDSAGTNSINQEVKYDKNGNKRFVKDGNGNVTTYDYDELNRIKSTSIDVKNVNGVVVTHKTSYEYDANNNVVKETDYLGNVSVSGYDAFDRLIAKYDGSGKLVEKLDYNKNGTQSKSTDALGNVTSFEYDKDNRLISKTDAENNKSSQTYDKVGNVDTRTDAKGNKTVYSYDELNRLKSVLNAKSESTTYTYDNNGNMLEQTDAKGNKTIYEYNVGNKVSKIIAPKGKTISGTTITYDATKVQEFTYYENGNVKTHKDQNGVVTQYSYDIFGRETSEINPTATISFEYDKNGNQTKMTDSTGVTLREYDALNRVITKTVPNIGKSTYLYDVKDGVDLGFYAEVSNDPKANSVKKVYDKSDRLVKVIDGTSTTAYEYYDNGAKKSTVYPDGSREDYQYNKNNTLKTLVNKNSNSTVIESFSYTYDAAGNISSKTDKKGQTNYEYDALNRVTSVKEPGGKNTSYTYDLSGNRQTETVVQNNVTNITTYSYDEQNRLIQTTKMQDTTVLGYKKYFYDNNGNVTKEVAGLANFVVPQAVSTRMSDIYNSPEKTYDIVNSEIKDKVVANTVTTLISSSIASDNTQFNEKIVQYSYDNFNQLTEAKNDAGTILKNTYNGEGLRVSKEQGAQKTNLLY</sequence>
<organism evidence="2 3">
    <name type="scientific">Clostridium yunnanense</name>
    <dbReference type="NCBI Taxonomy" id="2800325"/>
    <lineage>
        <taxon>Bacteria</taxon>
        <taxon>Bacillati</taxon>
        <taxon>Bacillota</taxon>
        <taxon>Clostridia</taxon>
        <taxon>Eubacteriales</taxon>
        <taxon>Clostridiaceae</taxon>
        <taxon>Clostridium</taxon>
    </lineage>
</organism>
<protein>
    <submittedName>
        <fullName evidence="2">RHS repeat protein</fullName>
    </submittedName>
</protein>
<reference evidence="3" key="1">
    <citation type="submission" date="2021-01" db="EMBL/GenBank/DDBJ databases">
        <title>Genome public.</title>
        <authorList>
            <person name="Liu C."/>
            <person name="Sun Q."/>
        </authorList>
    </citation>
    <scope>NUCLEOTIDE SEQUENCE [LARGE SCALE GENOMIC DNA]</scope>
    <source>
        <strain evidence="3">YIM B02505</strain>
    </source>
</reference>
<gene>
    <name evidence="2" type="ORF">JHL18_18815</name>
</gene>
<feature type="compositionally biased region" description="Polar residues" evidence="1">
    <location>
        <begin position="11"/>
        <end position="20"/>
    </location>
</feature>
<evidence type="ECO:0000313" key="3">
    <source>
        <dbReference type="Proteomes" id="UP000596739"/>
    </source>
</evidence>
<dbReference type="Proteomes" id="UP000596739">
    <property type="component" value="Unassembled WGS sequence"/>
</dbReference>
<dbReference type="Pfam" id="PF05593">
    <property type="entry name" value="RHS_repeat"/>
    <property type="match status" value="7"/>
</dbReference>
<proteinExistence type="predicted"/>
<evidence type="ECO:0000256" key="1">
    <source>
        <dbReference type="SAM" id="MobiDB-lite"/>
    </source>
</evidence>
<accession>A0ABS1ETG7</accession>
<dbReference type="InterPro" id="IPR031325">
    <property type="entry name" value="RHS_repeat"/>
</dbReference>
<dbReference type="EMBL" id="JAENHN010000050">
    <property type="protein sequence ID" value="MBK1812676.1"/>
    <property type="molecule type" value="Genomic_DNA"/>
</dbReference>
<dbReference type="PANTHER" id="PTHR32305">
    <property type="match status" value="1"/>
</dbReference>
<dbReference type="NCBIfam" id="TIGR01643">
    <property type="entry name" value="YD_repeat_2x"/>
    <property type="match status" value="8"/>
</dbReference>
<comment type="caution">
    <text evidence="2">The sequence shown here is derived from an EMBL/GenBank/DDBJ whole genome shotgun (WGS) entry which is preliminary data.</text>
</comment>
<feature type="region of interest" description="Disordered" evidence="1">
    <location>
        <begin position="1"/>
        <end position="20"/>
    </location>
</feature>
<name>A0ABS1ETG7_9CLOT</name>
<dbReference type="InterPro" id="IPR050708">
    <property type="entry name" value="T6SS_VgrG/RHS"/>
</dbReference>
<keyword evidence="3" id="KW-1185">Reference proteome</keyword>
<dbReference type="PANTHER" id="PTHR32305:SF15">
    <property type="entry name" value="PROTEIN RHSA-RELATED"/>
    <property type="match status" value="1"/>
</dbReference>
<dbReference type="PROSITE" id="PS00018">
    <property type="entry name" value="EF_HAND_1"/>
    <property type="match status" value="1"/>
</dbReference>
<evidence type="ECO:0000313" key="2">
    <source>
        <dbReference type="EMBL" id="MBK1812676.1"/>
    </source>
</evidence>
<dbReference type="Gene3D" id="2.180.10.10">
    <property type="entry name" value="RHS repeat-associated core"/>
    <property type="match status" value="6"/>
</dbReference>
<dbReference type="InterPro" id="IPR018247">
    <property type="entry name" value="EF_Hand_1_Ca_BS"/>
</dbReference>
<dbReference type="InterPro" id="IPR006530">
    <property type="entry name" value="YD"/>
</dbReference>